<proteinExistence type="predicted"/>
<protein>
    <submittedName>
        <fullName evidence="2">Uncharacterized protein</fullName>
    </submittedName>
</protein>
<dbReference type="EMBL" id="PQZD01000003">
    <property type="protein sequence ID" value="RTI48679.1"/>
    <property type="molecule type" value="Genomic_DNA"/>
</dbReference>
<comment type="caution">
    <text evidence="2">The sequence shown here is derived from an EMBL/GenBank/DDBJ whole genome shotgun (WGS) entry which is preliminary data.</text>
</comment>
<evidence type="ECO:0000313" key="3">
    <source>
        <dbReference type="Proteomes" id="UP000287197"/>
    </source>
</evidence>
<sequence>MKLDEVLLETENLRLCRFVEETGHLIPSYLYTYSVLLTDKHKVELSDITLQELYNLYTTSVDNIKELNTGTSHFIGSCVLDNSTVNLLDKNYLLEKGLIPDNNITLQAYITYYDKSSWSGDTPEYVTPTDSIFYESGAYRNDYLAFQIAKLNKLTKDLNAMLYITRRGDSEYYITTALRIIDRPRIKLYKKNIAEFKDYKTLMDVPITVFYKWLMDNVLSELQKVSDADEENGVKAVYTLGDTHKLKSYYENNTYEEIKDTYGCFTYNNAENQSILKGRFIDAIEFSNSAKKDLVTGTVWESASYIAKYMSKFGSLNPNLTLNTFTKRFVNSSDSADENYQLYNEWGYGNFNDSPVLLLKGIEKTDLVLSRKNASVLHINTLAGDKPIALANIPAYNKVYDKMEDIPFITLLSWIVRKLSTDKDYDNFWEERENPDYDIGTGENKPDDNEPDKPVNPDDEWKPIEGLAITPLPIPPTRADPDNFDNRGDRFHSRVYSPFIAEINKYVNVFTGIETELAPDDYLPVESNDNVNGVKTFFKLPICSVDATKPDEFANKRVVDQIFAKLSSKPKLYSKNLSITLRKYKYPKGTEYCWTYINLPANSKGVPVSPNFYDVIITSGGLKGGLVTLPTYLHKDEKNQGLVIGFPSEGVPRNLYTLKYKLRANSDRYQDSDEYTLKWDYNVGKLTLIDVDNSININEADTMFPASKYQGIVGSILQLPDLPCGVYLSKSVLGYDPMTYSQDDETTSHGNVRGLRFTDIVASDYENCKVVINDKENDLVFNGFPFVKKQVCLNSWIGMKSDITAEFSSEKLINLGLSLNNCRSVQPEGKLLDPETLDNLFFVAIIDKTPSVKGYSNPKDMDTIAKGTRAQVDGLKVVPHAVSLKTVGISKEGLYSTDIDVLAQCKFITIHTDINSFRVDMNRSFPNCKPYSGYRLQCSAFDTVFNNPKGCVKRGSPSTLVLELGDSSDTTVTNARGDDRTTVRLRECDKFIATLNLGLGYTNSVTVSMTEIANGSEVVYTPPMNYIGIDRTMIEDSLYVSGTNNISVIPKATYKLVIDSSSPILSYFTAEYVNNLIIKLKVKPDKVKELKDMLKPNTYSDFKQGKQTYGVEIPFYTYYLKIENPQESFNRASAYMECAVRIDRALKLGVSQVKISSDSNSSLLRVAIDSSASINVKECANIPKGSELKVLPESSKQTLVMDTSYPLYLDRNLTVEKSSALEVSVRLSDDNTIYNPMNSTFMKVVGYLYPEFRAVIKSPDDEFPLYNSSWDYLKEEYPDETLDPVLYNRLIGQYSDELCGSDRVNTSYPVLIKPTNVTADTDRLDPTYYGFTVGKDVDKYDRLFVYAKPVSDLLQEGEESYILLYVLGLLNEDKADSYQKTKLTSSLELIKKQLLVTCSGLFTGLETSVDLIDGYLYKAKVSTSALKAINSIQPKINVRKLEEWSDEWLSKHKGYQGEPVAISTQDFLTLSDYQSYTYQRVVTHEELVVVNVHQPQEEVTWSHKEFPDMRSITALYGYDLNEWNARFLTYSKIYEDPIYQDLEKLVRSQTDLAKWIRVDRVDYTDVEQMEKRVSPSKSQYEIGISSISTDIVKLEDKGENPYRIVLKYSINIGITVNEPKDYELDVLRFSLDETKLPKDMPIDTKVKLTLLMNSRHVIRDINNNLKIFYRTVIED</sequence>
<name>A0AAX1Z4L5_CAMJU</name>
<accession>A0AAX1Z4L5</accession>
<reference evidence="2" key="1">
    <citation type="submission" date="2018-01" db="EMBL/GenBank/DDBJ databases">
        <authorList>
            <person name="Kovanen S."/>
            <person name="Nieminen T."/>
            <person name="Pohja-Mykra M."/>
            <person name="Raunio-Saarnisto M."/>
            <person name="Sauvala M."/>
            <person name="Fredriksson-Ahomaa M."/>
            <person name="Hanninen M.-L."/>
            <person name="Kivisto R."/>
        </authorList>
    </citation>
    <scope>NUCLEOTIDE SEQUENCE</scope>
    <source>
        <strain evidence="2">SO-26</strain>
    </source>
</reference>
<gene>
    <name evidence="2" type="ORF">C3I27_04445</name>
</gene>
<feature type="compositionally biased region" description="Basic and acidic residues" evidence="1">
    <location>
        <begin position="444"/>
        <end position="462"/>
    </location>
</feature>
<dbReference type="Proteomes" id="UP000287197">
    <property type="component" value="Unassembled WGS sequence"/>
</dbReference>
<reference evidence="2" key="2">
    <citation type="journal article" date="2019" name="Appl. Environ. Microbiol.">
        <title>Population genetics and characterization of Campylobacter jejuni isolates in western jackdaws and game birds in Finland.</title>
        <authorList>
            <person name="Kovanen S."/>
            <person name="Rossi M."/>
            <person name="Pohja-Mykra M."/>
            <person name="Nieminen T."/>
            <person name="Raunio-Saarnisto M."/>
            <person name="Sauvala M."/>
            <person name="Fredriksson-Ahomaa M."/>
            <person name="Hanninen M.L."/>
            <person name="Kivisto R."/>
        </authorList>
    </citation>
    <scope>NUCLEOTIDE SEQUENCE</scope>
    <source>
        <strain evidence="2">SO-26</strain>
    </source>
</reference>
<evidence type="ECO:0000313" key="2">
    <source>
        <dbReference type="EMBL" id="RTI48679.1"/>
    </source>
</evidence>
<dbReference type="RefSeq" id="WP_126262951.1">
    <property type="nucleotide sequence ID" value="NZ_PQZD01000003.1"/>
</dbReference>
<feature type="region of interest" description="Disordered" evidence="1">
    <location>
        <begin position="432"/>
        <end position="462"/>
    </location>
</feature>
<organism evidence="2 3">
    <name type="scientific">Campylobacter jejuni</name>
    <dbReference type="NCBI Taxonomy" id="197"/>
    <lineage>
        <taxon>Bacteria</taxon>
        <taxon>Pseudomonadati</taxon>
        <taxon>Campylobacterota</taxon>
        <taxon>Epsilonproteobacteria</taxon>
        <taxon>Campylobacterales</taxon>
        <taxon>Campylobacteraceae</taxon>
        <taxon>Campylobacter</taxon>
    </lineage>
</organism>
<evidence type="ECO:0000256" key="1">
    <source>
        <dbReference type="SAM" id="MobiDB-lite"/>
    </source>
</evidence>